<reference evidence="1 2" key="2">
    <citation type="submission" date="2009-01" db="EMBL/GenBank/DDBJ databases">
        <title>Draft genome sequence of Bacteroides cellulosilyticus (DSM 14838).</title>
        <authorList>
            <person name="Sudarsanam P."/>
            <person name="Ley R."/>
            <person name="Guruge J."/>
            <person name="Turnbaugh P.J."/>
            <person name="Mahowald M."/>
            <person name="Liep D."/>
            <person name="Gordon J."/>
        </authorList>
    </citation>
    <scope>NUCLEOTIDE SEQUENCE [LARGE SCALE GENOMIC DNA]</scope>
    <source>
        <strain evidence="1 2">DSM 14838</strain>
    </source>
</reference>
<protein>
    <submittedName>
        <fullName evidence="1">Uncharacterized protein</fullName>
    </submittedName>
</protein>
<evidence type="ECO:0000313" key="1">
    <source>
        <dbReference type="EMBL" id="EEF87434.1"/>
    </source>
</evidence>
<dbReference type="HOGENOM" id="CLU_2894387_0_0_10"/>
<evidence type="ECO:0000313" key="2">
    <source>
        <dbReference type="Proteomes" id="UP000003711"/>
    </source>
</evidence>
<proteinExistence type="predicted"/>
<name>E2NKX0_9BACE</name>
<dbReference type="Proteomes" id="UP000003711">
    <property type="component" value="Unassembled WGS sequence"/>
</dbReference>
<accession>E2NKX0</accession>
<dbReference type="EMBL" id="ACCH01000402">
    <property type="protein sequence ID" value="EEF87434.1"/>
    <property type="molecule type" value="Genomic_DNA"/>
</dbReference>
<comment type="caution">
    <text evidence="1">The sequence shown here is derived from an EMBL/GenBank/DDBJ whole genome shotgun (WGS) entry which is preliminary data.</text>
</comment>
<dbReference type="AlphaFoldDB" id="E2NKX0"/>
<gene>
    <name evidence="1" type="ORF">BACCELL_04964</name>
</gene>
<sequence>MLPNLKKKKIIGILNLQKKAQEGIIWNVCYCTRLDIMLTRHWFVIRQPDINQRIVLITMFLI</sequence>
<reference evidence="1 2" key="1">
    <citation type="submission" date="2008-12" db="EMBL/GenBank/DDBJ databases">
        <authorList>
            <person name="Fulton L."/>
            <person name="Clifton S."/>
            <person name="Fulton B."/>
            <person name="Xu J."/>
            <person name="Minx P."/>
            <person name="Pepin K.H."/>
            <person name="Johnson M."/>
            <person name="Bhonagiri V."/>
            <person name="Nash W.E."/>
            <person name="Mardis E.R."/>
            <person name="Wilson R.K."/>
        </authorList>
    </citation>
    <scope>NUCLEOTIDE SEQUENCE [LARGE SCALE GENOMIC DNA]</scope>
    <source>
        <strain evidence="1 2">DSM 14838</strain>
    </source>
</reference>
<organism evidence="1 2">
    <name type="scientific">Bacteroides cellulosilyticus DSM 14838</name>
    <dbReference type="NCBI Taxonomy" id="537012"/>
    <lineage>
        <taxon>Bacteria</taxon>
        <taxon>Pseudomonadati</taxon>
        <taxon>Bacteroidota</taxon>
        <taxon>Bacteroidia</taxon>
        <taxon>Bacteroidales</taxon>
        <taxon>Bacteroidaceae</taxon>
        <taxon>Bacteroides</taxon>
    </lineage>
</organism>